<reference evidence="1 2" key="1">
    <citation type="journal article" date="2021" name="BMC Genomics">
        <title>Datura genome reveals duplications of psychoactive alkaloid biosynthetic genes and high mutation rate following tissue culture.</title>
        <authorList>
            <person name="Rajewski A."/>
            <person name="Carter-House D."/>
            <person name="Stajich J."/>
            <person name="Litt A."/>
        </authorList>
    </citation>
    <scope>NUCLEOTIDE SEQUENCE [LARGE SCALE GENOMIC DNA]</scope>
    <source>
        <strain evidence="1">AR-01</strain>
    </source>
</reference>
<dbReference type="EMBL" id="JACEIK010000060">
    <property type="protein sequence ID" value="MCD7448391.1"/>
    <property type="molecule type" value="Genomic_DNA"/>
</dbReference>
<sequence length="213" mass="24307">MEARDKDIGTRCIRYTYMARKEKARVEMQQIFQQQSSKLQRKDPIFLIGGETEKDIDDDVAIGVMLLREKALSQSSTDGGVQNIGTRSAKKVFKKSILAGTNRKQREMLAKEEPEKGTIKYLTWEERQAILKTQKEAQEFYHEMAFTSRGVKLSIKVNGVVAAIGVDFGVENLNIERLFKKQLEEYECVRRKGGIGFQFIIFGLISTQEKSNA</sequence>
<dbReference type="Proteomes" id="UP000823775">
    <property type="component" value="Unassembled WGS sequence"/>
</dbReference>
<name>A0ABS8RQ77_DATST</name>
<evidence type="ECO:0000313" key="2">
    <source>
        <dbReference type="Proteomes" id="UP000823775"/>
    </source>
</evidence>
<keyword evidence="2" id="KW-1185">Reference proteome</keyword>
<accession>A0ABS8RQ77</accession>
<protein>
    <submittedName>
        <fullName evidence="1">Uncharacterized protein</fullName>
    </submittedName>
</protein>
<proteinExistence type="predicted"/>
<gene>
    <name evidence="1" type="ORF">HAX54_041543</name>
</gene>
<comment type="caution">
    <text evidence="1">The sequence shown here is derived from an EMBL/GenBank/DDBJ whole genome shotgun (WGS) entry which is preliminary data.</text>
</comment>
<evidence type="ECO:0000313" key="1">
    <source>
        <dbReference type="EMBL" id="MCD7448391.1"/>
    </source>
</evidence>
<organism evidence="1 2">
    <name type="scientific">Datura stramonium</name>
    <name type="common">Jimsonweed</name>
    <name type="synonym">Common thornapple</name>
    <dbReference type="NCBI Taxonomy" id="4076"/>
    <lineage>
        <taxon>Eukaryota</taxon>
        <taxon>Viridiplantae</taxon>
        <taxon>Streptophyta</taxon>
        <taxon>Embryophyta</taxon>
        <taxon>Tracheophyta</taxon>
        <taxon>Spermatophyta</taxon>
        <taxon>Magnoliopsida</taxon>
        <taxon>eudicotyledons</taxon>
        <taxon>Gunneridae</taxon>
        <taxon>Pentapetalae</taxon>
        <taxon>asterids</taxon>
        <taxon>lamiids</taxon>
        <taxon>Solanales</taxon>
        <taxon>Solanaceae</taxon>
        <taxon>Solanoideae</taxon>
        <taxon>Datureae</taxon>
        <taxon>Datura</taxon>
    </lineage>
</organism>